<organism evidence="2 3">
    <name type="scientific">Pseudolycoriella hygida</name>
    <dbReference type="NCBI Taxonomy" id="35572"/>
    <lineage>
        <taxon>Eukaryota</taxon>
        <taxon>Metazoa</taxon>
        <taxon>Ecdysozoa</taxon>
        <taxon>Arthropoda</taxon>
        <taxon>Hexapoda</taxon>
        <taxon>Insecta</taxon>
        <taxon>Pterygota</taxon>
        <taxon>Neoptera</taxon>
        <taxon>Endopterygota</taxon>
        <taxon>Diptera</taxon>
        <taxon>Nematocera</taxon>
        <taxon>Sciaroidea</taxon>
        <taxon>Sciaridae</taxon>
        <taxon>Pseudolycoriella</taxon>
    </lineage>
</organism>
<evidence type="ECO:0000313" key="2">
    <source>
        <dbReference type="EMBL" id="KAJ6636079.1"/>
    </source>
</evidence>
<keyword evidence="3" id="KW-1185">Reference proteome</keyword>
<proteinExistence type="predicted"/>
<feature type="compositionally biased region" description="Basic and acidic residues" evidence="1">
    <location>
        <begin position="26"/>
        <end position="35"/>
    </location>
</feature>
<dbReference type="AlphaFoldDB" id="A0A9Q0MSC2"/>
<gene>
    <name evidence="2" type="ORF">Bhyg_14666</name>
</gene>
<evidence type="ECO:0000313" key="3">
    <source>
        <dbReference type="Proteomes" id="UP001151699"/>
    </source>
</evidence>
<feature type="compositionally biased region" description="Polar residues" evidence="1">
    <location>
        <begin position="36"/>
        <end position="51"/>
    </location>
</feature>
<dbReference type="OrthoDB" id="8056745at2759"/>
<protein>
    <submittedName>
        <fullName evidence="2">Uncharacterized protein</fullName>
    </submittedName>
</protein>
<comment type="caution">
    <text evidence="2">The sequence shown here is derived from an EMBL/GenBank/DDBJ whole genome shotgun (WGS) entry which is preliminary data.</text>
</comment>
<reference evidence="2" key="1">
    <citation type="submission" date="2022-07" db="EMBL/GenBank/DDBJ databases">
        <authorList>
            <person name="Trinca V."/>
            <person name="Uliana J.V.C."/>
            <person name="Torres T.T."/>
            <person name="Ward R.J."/>
            <person name="Monesi N."/>
        </authorList>
    </citation>
    <scope>NUCLEOTIDE SEQUENCE</scope>
    <source>
        <strain evidence="2">HSMRA1968</strain>
        <tissue evidence="2">Whole embryos</tissue>
    </source>
</reference>
<dbReference type="Proteomes" id="UP001151699">
    <property type="component" value="Chromosome C"/>
</dbReference>
<name>A0A9Q0MSC2_9DIPT</name>
<evidence type="ECO:0000256" key="1">
    <source>
        <dbReference type="SAM" id="MobiDB-lite"/>
    </source>
</evidence>
<feature type="compositionally biased region" description="Low complexity" evidence="1">
    <location>
        <begin position="52"/>
        <end position="68"/>
    </location>
</feature>
<sequence length="183" mass="20209">MSDESPTKRLSQIFGSLSCLSDLKSSEPIKKDSSKDNNVTTHSKPSQCSFVSTTSPPASLPSSSNHSNRIQTNNIPTSRVLLGSRSTPNSPRLMPKRSRVPPAIPQRPITSTLMSNPALAALDSEAPWPHFSTLTDHLDVHQVNNYSQGLPEINWQERCLELQLELHRSKSQAGRIRDMLGDK</sequence>
<dbReference type="EMBL" id="WJQU01000004">
    <property type="protein sequence ID" value="KAJ6636079.1"/>
    <property type="molecule type" value="Genomic_DNA"/>
</dbReference>
<accession>A0A9Q0MSC2</accession>
<feature type="region of interest" description="Disordered" evidence="1">
    <location>
        <begin position="26"/>
        <end position="110"/>
    </location>
</feature>